<dbReference type="SUPFAM" id="SSF56655">
    <property type="entry name" value="Carbohydrate phosphatase"/>
    <property type="match status" value="1"/>
</dbReference>
<dbReference type="EMBL" id="CAESAC010000089">
    <property type="protein sequence ID" value="CAB4337595.1"/>
    <property type="molecule type" value="Genomic_DNA"/>
</dbReference>
<reference evidence="5" key="1">
    <citation type="submission" date="2020-05" db="EMBL/GenBank/DDBJ databases">
        <authorList>
            <person name="Chiriac C."/>
            <person name="Salcher M."/>
            <person name="Ghai R."/>
            <person name="Kavagutti S V."/>
        </authorList>
    </citation>
    <scope>NUCLEOTIDE SEQUENCE</scope>
</reference>
<dbReference type="FunFam" id="3.30.540.10:FF:000003">
    <property type="entry name" value="Inositol-1-monophosphatase"/>
    <property type="match status" value="1"/>
</dbReference>
<gene>
    <name evidence="5" type="ORF">UFOPK4028_00652</name>
</gene>
<evidence type="ECO:0000256" key="4">
    <source>
        <dbReference type="ARBA" id="ARBA00022842"/>
    </source>
</evidence>
<dbReference type="GO" id="GO:0046872">
    <property type="term" value="F:metal ion binding"/>
    <property type="evidence" value="ECO:0007669"/>
    <property type="project" value="UniProtKB-KW"/>
</dbReference>
<evidence type="ECO:0000256" key="3">
    <source>
        <dbReference type="ARBA" id="ARBA00022801"/>
    </source>
</evidence>
<evidence type="ECO:0000256" key="1">
    <source>
        <dbReference type="ARBA" id="ARBA00001946"/>
    </source>
</evidence>
<dbReference type="PANTHER" id="PTHR20854">
    <property type="entry name" value="INOSITOL MONOPHOSPHATASE"/>
    <property type="match status" value="1"/>
</dbReference>
<dbReference type="Gene3D" id="3.40.190.80">
    <property type="match status" value="1"/>
</dbReference>
<dbReference type="InterPro" id="IPR020583">
    <property type="entry name" value="Inositol_monoP_metal-BS"/>
</dbReference>
<evidence type="ECO:0000256" key="2">
    <source>
        <dbReference type="ARBA" id="ARBA00022723"/>
    </source>
</evidence>
<dbReference type="GO" id="GO:0007165">
    <property type="term" value="P:signal transduction"/>
    <property type="evidence" value="ECO:0007669"/>
    <property type="project" value="TreeGrafter"/>
</dbReference>
<dbReference type="GO" id="GO:0008934">
    <property type="term" value="F:inositol monophosphate 1-phosphatase activity"/>
    <property type="evidence" value="ECO:0007669"/>
    <property type="project" value="TreeGrafter"/>
</dbReference>
<accession>A0A6J5Z4M4</accession>
<dbReference type="InterPro" id="IPR000760">
    <property type="entry name" value="Inositol_monophosphatase-like"/>
</dbReference>
<dbReference type="PROSITE" id="PS00629">
    <property type="entry name" value="IMP_1"/>
    <property type="match status" value="1"/>
</dbReference>
<name>A0A6J5Z4M4_9ZZZZ</name>
<dbReference type="Gene3D" id="3.30.540.10">
    <property type="entry name" value="Fructose-1,6-Bisphosphatase, subunit A, domain 1"/>
    <property type="match status" value="1"/>
</dbReference>
<keyword evidence="2" id="KW-0479">Metal-binding</keyword>
<sequence length="270" mass="29612">MLDNNWESLTDLELALKLADIADEISMARYQAIDLVVETKPDLTPVSDADRAVEDAIRNQLLLSRKSDAIIGEEFGSKSEESSREWIIDPIDGTKNFIRSVPVWATLIALRQDGEIVVGVVSSPALAKRWYASKGGGAFLIDNIKKTNQAKKINCSKVKKLEDASISISSFDKKGGWVNLQEKLLKLVDLIWRNRGYGDFWSHMLVAEGAIDFAIEPKLALWDMAALEIIVKEAGGRFSDLSGNDGVNGSGAISSNGLLHNLVLEQINNA</sequence>
<keyword evidence="4" id="KW-0460">Magnesium</keyword>
<organism evidence="5">
    <name type="scientific">freshwater metagenome</name>
    <dbReference type="NCBI Taxonomy" id="449393"/>
    <lineage>
        <taxon>unclassified sequences</taxon>
        <taxon>metagenomes</taxon>
        <taxon>ecological metagenomes</taxon>
    </lineage>
</organism>
<protein>
    <submittedName>
        <fullName evidence="5">Unannotated protein</fullName>
    </submittedName>
</protein>
<dbReference type="PRINTS" id="PR00377">
    <property type="entry name" value="IMPHPHTASES"/>
</dbReference>
<proteinExistence type="predicted"/>
<keyword evidence="3" id="KW-0378">Hydrolase</keyword>
<comment type="cofactor">
    <cofactor evidence="1">
        <name>Mg(2+)</name>
        <dbReference type="ChEBI" id="CHEBI:18420"/>
    </cofactor>
</comment>
<dbReference type="AlphaFoldDB" id="A0A6J5Z4M4"/>
<dbReference type="PANTHER" id="PTHR20854:SF4">
    <property type="entry name" value="INOSITOL-1-MONOPHOSPHATASE-RELATED"/>
    <property type="match status" value="1"/>
</dbReference>
<evidence type="ECO:0000313" key="5">
    <source>
        <dbReference type="EMBL" id="CAB4337595.1"/>
    </source>
</evidence>
<dbReference type="GO" id="GO:0006020">
    <property type="term" value="P:inositol metabolic process"/>
    <property type="evidence" value="ECO:0007669"/>
    <property type="project" value="TreeGrafter"/>
</dbReference>
<dbReference type="Pfam" id="PF00459">
    <property type="entry name" value="Inositol_P"/>
    <property type="match status" value="1"/>
</dbReference>